<dbReference type="EMBL" id="JAGKHQ010000011">
    <property type="protein sequence ID" value="KAG7505101.1"/>
    <property type="molecule type" value="Genomic_DNA"/>
</dbReference>
<dbReference type="Proteomes" id="UP000693946">
    <property type="component" value="Linkage Group LG19"/>
</dbReference>
<evidence type="ECO:0000313" key="1">
    <source>
        <dbReference type="EMBL" id="KAG7505101.1"/>
    </source>
</evidence>
<reference evidence="1 2" key="1">
    <citation type="journal article" date="2021" name="Sci. Rep.">
        <title>Chromosome anchoring in Senegalese sole (Solea senegalensis) reveals sex-associated markers and genome rearrangements in flatfish.</title>
        <authorList>
            <person name="Guerrero-Cozar I."/>
            <person name="Gomez-Garrido J."/>
            <person name="Berbel C."/>
            <person name="Martinez-Blanch J.F."/>
            <person name="Alioto T."/>
            <person name="Claros M.G."/>
            <person name="Gagnaire P.A."/>
            <person name="Manchado M."/>
        </authorList>
    </citation>
    <scope>NUCLEOTIDE SEQUENCE [LARGE SCALE GENOMIC DNA]</scope>
    <source>
        <strain evidence="1">Sse05_10M</strain>
    </source>
</reference>
<accession>A0AAV6RHZ6</accession>
<comment type="caution">
    <text evidence="1">The sequence shown here is derived from an EMBL/GenBank/DDBJ whole genome shotgun (WGS) entry which is preliminary data.</text>
</comment>
<proteinExistence type="predicted"/>
<protein>
    <submittedName>
        <fullName evidence="1">Uncharacterized protein</fullName>
    </submittedName>
</protein>
<keyword evidence="2" id="KW-1185">Reference proteome</keyword>
<organism evidence="1 2">
    <name type="scientific">Solea senegalensis</name>
    <name type="common">Senegalese sole</name>
    <dbReference type="NCBI Taxonomy" id="28829"/>
    <lineage>
        <taxon>Eukaryota</taxon>
        <taxon>Metazoa</taxon>
        <taxon>Chordata</taxon>
        <taxon>Craniata</taxon>
        <taxon>Vertebrata</taxon>
        <taxon>Euteleostomi</taxon>
        <taxon>Actinopterygii</taxon>
        <taxon>Neopterygii</taxon>
        <taxon>Teleostei</taxon>
        <taxon>Neoteleostei</taxon>
        <taxon>Acanthomorphata</taxon>
        <taxon>Carangaria</taxon>
        <taxon>Pleuronectiformes</taxon>
        <taxon>Pleuronectoidei</taxon>
        <taxon>Soleidae</taxon>
        <taxon>Solea</taxon>
    </lineage>
</organism>
<sequence>MAATNGHFKSPPPPQNRKCVFKKDQILNLLSCKGSDSYSALNQGAGPDIMQSLFRR</sequence>
<gene>
    <name evidence="1" type="ORF">JOB18_023814</name>
</gene>
<evidence type="ECO:0000313" key="2">
    <source>
        <dbReference type="Proteomes" id="UP000693946"/>
    </source>
</evidence>
<dbReference type="AlphaFoldDB" id="A0AAV6RHZ6"/>
<name>A0AAV6RHZ6_SOLSE</name>